<dbReference type="RefSeq" id="WP_063865079.1">
    <property type="nucleotide sequence ID" value="NZ_AP017900.1"/>
</dbReference>
<reference evidence="3" key="1">
    <citation type="submission" date="2015-07" db="EMBL/GenBank/DDBJ databases">
        <title>Nocardia seriolae U-1 whole genome shotgun sequence.</title>
        <authorList>
            <person name="Imajoh M."/>
            <person name="Fukumoto Y."/>
            <person name="Sukeda M."/>
            <person name="Yamane J."/>
            <person name="Yamasaki K."/>
            <person name="Shimizu M."/>
            <person name="Ohnishi K."/>
            <person name="Oshima S."/>
        </authorList>
    </citation>
    <scope>NUCLEOTIDE SEQUENCE [LARGE SCALE GENOMIC DNA]</scope>
    <source>
        <strain evidence="3">U-1</strain>
    </source>
</reference>
<keyword evidence="3" id="KW-1185">Reference proteome</keyword>
<reference evidence="2 3" key="2">
    <citation type="journal article" date="2016" name="Genome Announc.">
        <title>Draft Genome Sequence of Erythromycin- and Oxytetracycline-Sensitive Nocardia seriolae Strain U-1 (NBRC 110359).</title>
        <authorList>
            <person name="Imajoh M."/>
            <person name="Sukeda M."/>
            <person name="Shimizu M."/>
            <person name="Yamane J."/>
            <person name="Ohnishi K."/>
            <person name="Oshima S."/>
        </authorList>
    </citation>
    <scope>NUCLEOTIDE SEQUENCE [LARGE SCALE GENOMIC DNA]</scope>
    <source>
        <strain evidence="2 3">U-1</strain>
    </source>
</reference>
<protein>
    <submittedName>
        <fullName evidence="2">Uncharacterized protein</fullName>
    </submittedName>
</protein>
<dbReference type="GeneID" id="93371702"/>
<organism evidence="2 3">
    <name type="scientific">Nocardia seriolae</name>
    <dbReference type="NCBI Taxonomy" id="37332"/>
    <lineage>
        <taxon>Bacteria</taxon>
        <taxon>Bacillati</taxon>
        <taxon>Actinomycetota</taxon>
        <taxon>Actinomycetes</taxon>
        <taxon>Mycobacteriales</taxon>
        <taxon>Nocardiaceae</taxon>
        <taxon>Nocardia</taxon>
    </lineage>
</organism>
<evidence type="ECO:0000313" key="3">
    <source>
        <dbReference type="Proteomes" id="UP000037179"/>
    </source>
</evidence>
<evidence type="ECO:0000313" key="4">
    <source>
        <dbReference type="Proteomes" id="UP000180166"/>
    </source>
</evidence>
<dbReference type="Proteomes" id="UP000037179">
    <property type="component" value="Unassembled WGS sequence"/>
</dbReference>
<dbReference type="OrthoDB" id="4730534at2"/>
<reference evidence="1 4" key="3">
    <citation type="submission" date="2016-10" db="EMBL/GenBank/DDBJ databases">
        <title>Genome sequence of Nocardia seriolae strain EM150506, isolated from Anguila japonica.</title>
        <authorList>
            <person name="Han H.-J."/>
        </authorList>
    </citation>
    <scope>NUCLEOTIDE SEQUENCE [LARGE SCALE GENOMIC DNA]</scope>
    <source>
        <strain evidence="1 4">EM150506</strain>
    </source>
</reference>
<dbReference type="InterPro" id="IPR019587">
    <property type="entry name" value="Polyketide_cyclase/dehydratase"/>
</dbReference>
<proteinExistence type="predicted"/>
<dbReference type="SUPFAM" id="SSF55961">
    <property type="entry name" value="Bet v1-like"/>
    <property type="match status" value="1"/>
</dbReference>
<dbReference type="KEGG" id="nsr:NS506_00954"/>
<evidence type="ECO:0000313" key="2">
    <source>
        <dbReference type="EMBL" id="GAP31801.1"/>
    </source>
</evidence>
<dbReference type="EMBL" id="BBYQ01000127">
    <property type="protein sequence ID" value="GAP31801.1"/>
    <property type="molecule type" value="Genomic_DNA"/>
</dbReference>
<dbReference type="InterPro" id="IPR023393">
    <property type="entry name" value="START-like_dom_sf"/>
</dbReference>
<gene>
    <name evidence="1" type="ORF">NS506_00954</name>
    <name evidence="2" type="ORF">NSK11_contig00127-0024</name>
</gene>
<dbReference type="PANTHER" id="PTHR39683:SF4">
    <property type="entry name" value="COENZYME Q-BINDING PROTEIN COQ10 START DOMAIN-CONTAINING PROTEIN"/>
    <property type="match status" value="1"/>
</dbReference>
<dbReference type="AlphaFoldDB" id="A0A0B8NC72"/>
<dbReference type="Pfam" id="PF10604">
    <property type="entry name" value="Polyketide_cyc2"/>
    <property type="match status" value="1"/>
</dbReference>
<dbReference type="EMBL" id="CP017839">
    <property type="protein sequence ID" value="APA95028.1"/>
    <property type="molecule type" value="Genomic_DNA"/>
</dbReference>
<evidence type="ECO:0000313" key="1">
    <source>
        <dbReference type="EMBL" id="APA95028.1"/>
    </source>
</evidence>
<name>A0A0B8NC72_9NOCA</name>
<sequence length="193" mass="21691">MRTKTDHRFVIDIDPGQVMDALLMVEQMPDWSPSHQDVRVATRDKFGRPKRVYISANLMGRPDRQVVEYSCTDNRVEWRVSESSAGAGGKGWFDLAETEDGATEVWYHSELYLPIPAPGMILKRSARREGEAMITNFVAFVEAVTGLEGLGEPEEAAYGEPVNEYEQFSGYVQPGYAQRIDYGRNFEPGFGTA</sequence>
<accession>A0A0B8NC72</accession>
<dbReference type="PANTHER" id="PTHR39683">
    <property type="entry name" value="CONSERVED PROTEIN TB16.3"/>
    <property type="match status" value="1"/>
</dbReference>
<dbReference type="Proteomes" id="UP000180166">
    <property type="component" value="Chromosome"/>
</dbReference>
<dbReference type="Gene3D" id="3.30.530.20">
    <property type="match status" value="1"/>
</dbReference>